<comment type="similarity">
    <text evidence="2">Belongs to the polyprenol kinase family.</text>
</comment>
<dbReference type="GO" id="GO:0005789">
    <property type="term" value="C:endoplasmic reticulum membrane"/>
    <property type="evidence" value="ECO:0007669"/>
    <property type="project" value="UniProtKB-SubCell"/>
</dbReference>
<dbReference type="EC" id="2.7.1.108" evidence="3"/>
<evidence type="ECO:0000256" key="10">
    <source>
        <dbReference type="SAM" id="Phobius"/>
    </source>
</evidence>
<dbReference type="EMBL" id="WSZM01000097">
    <property type="protein sequence ID" value="KAF4042639.1"/>
    <property type="molecule type" value="Genomic_DNA"/>
</dbReference>
<comment type="caution">
    <text evidence="11">The sequence shown here is derived from an EMBL/GenBank/DDBJ whole genome shotgun (WGS) entry which is preliminary data.</text>
</comment>
<evidence type="ECO:0000256" key="4">
    <source>
        <dbReference type="ARBA" id="ARBA00022679"/>
    </source>
</evidence>
<keyword evidence="13" id="KW-1185">Reference proteome</keyword>
<dbReference type="GO" id="GO:0004168">
    <property type="term" value="F:dolichol kinase activity"/>
    <property type="evidence" value="ECO:0007669"/>
    <property type="project" value="UniProtKB-EC"/>
</dbReference>
<feature type="transmembrane region" description="Helical" evidence="10">
    <location>
        <begin position="97"/>
        <end position="116"/>
    </location>
</feature>
<evidence type="ECO:0000256" key="1">
    <source>
        <dbReference type="ARBA" id="ARBA00004477"/>
    </source>
</evidence>
<feature type="transmembrane region" description="Helical" evidence="10">
    <location>
        <begin position="447"/>
        <end position="467"/>
    </location>
</feature>
<evidence type="ECO:0000313" key="12">
    <source>
        <dbReference type="EMBL" id="KAF4143212.1"/>
    </source>
</evidence>
<feature type="transmembrane region" description="Helical" evidence="10">
    <location>
        <begin position="510"/>
        <end position="529"/>
    </location>
</feature>
<dbReference type="AlphaFoldDB" id="A0A833T5A7"/>
<feature type="transmembrane region" description="Helical" evidence="10">
    <location>
        <begin position="153"/>
        <end position="172"/>
    </location>
</feature>
<proteinExistence type="inferred from homology"/>
<dbReference type="EMBL" id="JAACNO010001059">
    <property type="protein sequence ID" value="KAF4143212.1"/>
    <property type="molecule type" value="Genomic_DNA"/>
</dbReference>
<evidence type="ECO:0000313" key="13">
    <source>
        <dbReference type="Proteomes" id="UP000602510"/>
    </source>
</evidence>
<evidence type="ECO:0000313" key="11">
    <source>
        <dbReference type="EMBL" id="KAF4042639.1"/>
    </source>
</evidence>
<keyword evidence="5 10" id="KW-0812">Transmembrane</keyword>
<feature type="transmembrane region" description="Helical" evidence="10">
    <location>
        <begin position="56"/>
        <end position="76"/>
    </location>
</feature>
<evidence type="ECO:0000256" key="7">
    <source>
        <dbReference type="ARBA" id="ARBA00022824"/>
    </source>
</evidence>
<evidence type="ECO:0000256" key="3">
    <source>
        <dbReference type="ARBA" id="ARBA00012132"/>
    </source>
</evidence>
<feature type="transmembrane region" description="Helical" evidence="10">
    <location>
        <begin position="301"/>
        <end position="326"/>
    </location>
</feature>
<feature type="transmembrane region" description="Helical" evidence="10">
    <location>
        <begin position="541"/>
        <end position="560"/>
    </location>
</feature>
<feature type="transmembrane region" description="Helical" evidence="10">
    <location>
        <begin position="406"/>
        <end position="426"/>
    </location>
</feature>
<feature type="transmembrane region" description="Helical" evidence="10">
    <location>
        <begin position="210"/>
        <end position="229"/>
    </location>
</feature>
<feature type="transmembrane region" description="Helical" evidence="10">
    <location>
        <begin position="128"/>
        <end position="146"/>
    </location>
</feature>
<dbReference type="GO" id="GO:0043048">
    <property type="term" value="P:dolichyl monophosphate biosynthetic process"/>
    <property type="evidence" value="ECO:0007669"/>
    <property type="project" value="TreeGrafter"/>
</dbReference>
<evidence type="ECO:0000256" key="6">
    <source>
        <dbReference type="ARBA" id="ARBA00022777"/>
    </source>
</evidence>
<feature type="transmembrane region" description="Helical" evidence="10">
    <location>
        <begin position="258"/>
        <end position="280"/>
    </location>
</feature>
<organism evidence="11 13">
    <name type="scientific">Phytophthora infestans</name>
    <name type="common">Potato late blight agent</name>
    <name type="synonym">Botrytis infestans</name>
    <dbReference type="NCBI Taxonomy" id="4787"/>
    <lineage>
        <taxon>Eukaryota</taxon>
        <taxon>Sar</taxon>
        <taxon>Stramenopiles</taxon>
        <taxon>Oomycota</taxon>
        <taxon>Peronosporomycetes</taxon>
        <taxon>Peronosporales</taxon>
        <taxon>Peronosporaceae</taxon>
        <taxon>Phytophthora</taxon>
    </lineage>
</organism>
<comment type="subcellular location">
    <subcellularLocation>
        <location evidence="1">Endoplasmic reticulum membrane</location>
        <topology evidence="1">Multi-pass membrane protein</topology>
    </subcellularLocation>
</comment>
<dbReference type="Proteomes" id="UP000704712">
    <property type="component" value="Unassembled WGS sequence"/>
</dbReference>
<feature type="transmembrane region" description="Helical" evidence="10">
    <location>
        <begin position="384"/>
        <end position="400"/>
    </location>
</feature>
<dbReference type="InterPro" id="IPR032974">
    <property type="entry name" value="Polypren_kinase"/>
</dbReference>
<feature type="transmembrane region" description="Helical" evidence="10">
    <location>
        <begin position="479"/>
        <end position="498"/>
    </location>
</feature>
<evidence type="ECO:0000256" key="8">
    <source>
        <dbReference type="ARBA" id="ARBA00022989"/>
    </source>
</evidence>
<keyword evidence="8 10" id="KW-1133">Transmembrane helix</keyword>
<accession>A0A833T5A7</accession>
<evidence type="ECO:0000256" key="2">
    <source>
        <dbReference type="ARBA" id="ARBA00010794"/>
    </source>
</evidence>
<dbReference type="PANTHER" id="PTHR13205:SF15">
    <property type="entry name" value="DOLICHOL KINASE"/>
    <property type="match status" value="1"/>
</dbReference>
<sequence length="585" mass="63492">MLKAAIESRRAQVAEALVLSLTAAWVTHLVHKEELQESAAAVSLQAEHWLLQSATMSHVLFVLHVLGFSAILWSIYRPQAPSRSLRAPYRQDRDAGLVVGCMLPPLVLLSRLLAGIYLEDTFSCFTFFYAWTSISIGISLLFKVIVFGTVTSFSVNILVDVVLLPVVFGLLSPVEAEWRSLLATGGRALVAAVLTAGFKLLPRSFTVGEALLVAQGIGLCAFDLLLVTINRLNEYDVVSLPPSVLHSWLIFDADRPDFVLALEAGMLGSLLVCVALIPLLQSHGAPSPTAIMQPLSVYGSAKFVLTAAVVVGGVVYPWSCFLLQTWNPFAWLFDFLTESSSSLSLPLPTRFALMGYWTACLVILVPLFGFISNKFALRNIVARKLFHLLVVLMLGPASLFDAPMLSLSYGVALSVFCLVECVRALSLPPFGRTIAKFMRSFIDHREAGRVILTHSYLLLGCALPLWLVPSSSASSPLVMNAGVLALGIGDAMGAVVGSRIGKHKIFGSKTVEGSVAVFITMVLASISLQNYHTRYFVNGDYTQVILLTAAVFLTTVLEAATAQIDNLVLPLFLYTTCNLVDCYRV</sequence>
<dbReference type="Proteomes" id="UP000602510">
    <property type="component" value="Unassembled WGS sequence"/>
</dbReference>
<keyword evidence="9 10" id="KW-0472">Membrane</keyword>
<reference evidence="11" key="1">
    <citation type="submission" date="2020-04" db="EMBL/GenBank/DDBJ databases">
        <title>Hybrid Assembly of Korean Phytophthora infestans isolates.</title>
        <authorList>
            <person name="Prokchorchik M."/>
            <person name="Lee Y."/>
            <person name="Seo J."/>
            <person name="Cho J.-H."/>
            <person name="Park Y.-E."/>
            <person name="Jang D.-C."/>
            <person name="Im J.-S."/>
            <person name="Choi J.-G."/>
            <person name="Park H.-J."/>
            <person name="Lee G.-B."/>
            <person name="Lee Y.-G."/>
            <person name="Hong S.-Y."/>
            <person name="Cho K."/>
            <person name="Sohn K.H."/>
        </authorList>
    </citation>
    <scope>NUCLEOTIDE SEQUENCE</scope>
    <source>
        <strain evidence="11">KR_1_A1</strain>
        <strain evidence="12">KR_2_A2</strain>
    </source>
</reference>
<keyword evidence="7" id="KW-0256">Endoplasmic reticulum</keyword>
<dbReference type="PANTHER" id="PTHR13205">
    <property type="entry name" value="TRANSMEMBRANE PROTEIN 15-RELATED"/>
    <property type="match status" value="1"/>
</dbReference>
<keyword evidence="4" id="KW-0808">Transferase</keyword>
<keyword evidence="6" id="KW-0418">Kinase</keyword>
<evidence type="ECO:0000256" key="5">
    <source>
        <dbReference type="ARBA" id="ARBA00022692"/>
    </source>
</evidence>
<feature type="transmembrane region" description="Helical" evidence="10">
    <location>
        <begin position="351"/>
        <end position="372"/>
    </location>
</feature>
<evidence type="ECO:0000256" key="9">
    <source>
        <dbReference type="ARBA" id="ARBA00023136"/>
    </source>
</evidence>
<feature type="transmembrane region" description="Helical" evidence="10">
    <location>
        <begin position="178"/>
        <end position="198"/>
    </location>
</feature>
<name>A0A833T5A7_PHYIN</name>
<protein>
    <recommendedName>
        <fullName evidence="3">dolichol kinase</fullName>
        <ecNumber evidence="3">2.7.1.108</ecNumber>
    </recommendedName>
</protein>
<gene>
    <name evidence="11" type="ORF">GN244_ATG04945</name>
    <name evidence="12" type="ORF">GN958_ATG07573</name>
</gene>